<feature type="compositionally biased region" description="Basic residues" evidence="11">
    <location>
        <begin position="473"/>
        <end position="482"/>
    </location>
</feature>
<dbReference type="Gene3D" id="3.90.550.10">
    <property type="entry name" value="Spore Coat Polysaccharide Biosynthesis Protein SpsA, Chain A"/>
    <property type="match status" value="1"/>
</dbReference>
<evidence type="ECO:0000256" key="1">
    <source>
        <dbReference type="ARBA" id="ARBA00004606"/>
    </source>
</evidence>
<dbReference type="VEuPathDB" id="CryptoDB:Vbra_10267"/>
<dbReference type="SUPFAM" id="SSF53448">
    <property type="entry name" value="Nucleotide-diphospho-sugar transferases"/>
    <property type="match status" value="1"/>
</dbReference>
<dbReference type="EMBL" id="CDMY01000802">
    <property type="protein sequence ID" value="CEM34023.1"/>
    <property type="molecule type" value="Genomic_DNA"/>
</dbReference>
<organism evidence="13 14">
    <name type="scientific">Vitrella brassicaformis (strain CCMP3155)</name>
    <dbReference type="NCBI Taxonomy" id="1169540"/>
    <lineage>
        <taxon>Eukaryota</taxon>
        <taxon>Sar</taxon>
        <taxon>Alveolata</taxon>
        <taxon>Colpodellida</taxon>
        <taxon>Vitrellaceae</taxon>
        <taxon>Vitrella</taxon>
    </lineage>
</organism>
<evidence type="ECO:0000256" key="8">
    <source>
        <dbReference type="ARBA" id="ARBA00023180"/>
    </source>
</evidence>
<evidence type="ECO:0008006" key="15">
    <source>
        <dbReference type="Google" id="ProtNLM"/>
    </source>
</evidence>
<feature type="site" description="Interaction with galactose moiety of substrate glycoprotein" evidence="10">
    <location>
        <position position="326"/>
    </location>
</feature>
<keyword evidence="9" id="KW-0464">Manganese</keyword>
<dbReference type="PANTHER" id="PTHR10896:SF65">
    <property type="entry name" value="GALACTOSYLGALACTOSYLXYLOSYLPROTEIN 3-BETA-GLUCURONOSYLTRANSFERASE 3"/>
    <property type="match status" value="1"/>
</dbReference>
<evidence type="ECO:0000256" key="7">
    <source>
        <dbReference type="ARBA" id="ARBA00023136"/>
    </source>
</evidence>
<comment type="cofactor">
    <cofactor evidence="9">
        <name>Mn(2+)</name>
        <dbReference type="ChEBI" id="CHEBI:29035"/>
    </cofactor>
</comment>
<evidence type="ECO:0000256" key="5">
    <source>
        <dbReference type="ARBA" id="ARBA00022968"/>
    </source>
</evidence>
<evidence type="ECO:0000256" key="11">
    <source>
        <dbReference type="SAM" id="MobiDB-lite"/>
    </source>
</evidence>
<evidence type="ECO:0000256" key="10">
    <source>
        <dbReference type="PIRSR" id="PIRSR605027-4"/>
    </source>
</evidence>
<keyword evidence="5" id="KW-0735">Signal-anchor</keyword>
<dbReference type="OrthoDB" id="675023at2759"/>
<dbReference type="PANTHER" id="PTHR10896">
    <property type="entry name" value="GALACTOSYLGALACTOSYLXYLOSYLPROTEIN 3-BETA-GLUCURONOSYLTRANSFERASE BETA-1,3-GLUCURONYLTRANSFERASE"/>
    <property type="match status" value="1"/>
</dbReference>
<feature type="compositionally biased region" description="Low complexity" evidence="11">
    <location>
        <begin position="450"/>
        <end position="461"/>
    </location>
</feature>
<dbReference type="Pfam" id="PF03360">
    <property type="entry name" value="Glyco_transf_43"/>
    <property type="match status" value="1"/>
</dbReference>
<comment type="similarity">
    <text evidence="2">Belongs to the glycosyltransferase 43 family.</text>
</comment>
<dbReference type="GO" id="GO:0000139">
    <property type="term" value="C:Golgi membrane"/>
    <property type="evidence" value="ECO:0007669"/>
    <property type="project" value="TreeGrafter"/>
</dbReference>
<keyword evidence="6 12" id="KW-1133">Transmembrane helix</keyword>
<evidence type="ECO:0000256" key="9">
    <source>
        <dbReference type="PIRSR" id="PIRSR605027-3"/>
    </source>
</evidence>
<keyword evidence="9" id="KW-0479">Metal-binding</keyword>
<dbReference type="GO" id="GO:0046872">
    <property type="term" value="F:metal ion binding"/>
    <property type="evidence" value="ECO:0007669"/>
    <property type="project" value="UniProtKB-KW"/>
</dbReference>
<evidence type="ECO:0000256" key="2">
    <source>
        <dbReference type="ARBA" id="ARBA00007706"/>
    </source>
</evidence>
<reference evidence="13 14" key="1">
    <citation type="submission" date="2014-11" db="EMBL/GenBank/DDBJ databases">
        <authorList>
            <person name="Zhu J."/>
            <person name="Qi W."/>
            <person name="Song R."/>
        </authorList>
    </citation>
    <scope>NUCLEOTIDE SEQUENCE [LARGE SCALE GENOMIC DNA]</scope>
</reference>
<dbReference type="STRING" id="1169540.A0A0G4GTF3"/>
<protein>
    <recommendedName>
        <fullName evidence="15">Galactosylgalactosylxylosylprotein 3-beta-glucuronosyltransferase</fullName>
    </recommendedName>
</protein>
<evidence type="ECO:0000256" key="12">
    <source>
        <dbReference type="SAM" id="Phobius"/>
    </source>
</evidence>
<keyword evidence="7 12" id="KW-0472">Membrane</keyword>
<feature type="region of interest" description="Disordered" evidence="11">
    <location>
        <begin position="515"/>
        <end position="537"/>
    </location>
</feature>
<feature type="region of interest" description="Disordered" evidence="11">
    <location>
        <begin position="339"/>
        <end position="360"/>
    </location>
</feature>
<dbReference type="AlphaFoldDB" id="A0A0G4GTF3"/>
<keyword evidence="8" id="KW-0325">Glycoprotein</keyword>
<keyword evidence="14" id="KW-1185">Reference proteome</keyword>
<accession>A0A0G4GTF3</accession>
<dbReference type="Proteomes" id="UP000041254">
    <property type="component" value="Unassembled WGS sequence"/>
</dbReference>
<evidence type="ECO:0000313" key="13">
    <source>
        <dbReference type="EMBL" id="CEM34023.1"/>
    </source>
</evidence>
<feature type="binding site" evidence="9">
    <location>
        <position position="293"/>
    </location>
    <ligand>
        <name>Mn(2+)</name>
        <dbReference type="ChEBI" id="CHEBI:29035"/>
    </ligand>
</feature>
<feature type="compositionally biased region" description="Low complexity" evidence="11">
    <location>
        <begin position="10"/>
        <end position="19"/>
    </location>
</feature>
<evidence type="ECO:0000256" key="3">
    <source>
        <dbReference type="ARBA" id="ARBA00022679"/>
    </source>
</evidence>
<dbReference type="GO" id="GO:0050650">
    <property type="term" value="P:chondroitin sulfate proteoglycan biosynthetic process"/>
    <property type="evidence" value="ECO:0007669"/>
    <property type="project" value="TreeGrafter"/>
</dbReference>
<feature type="region of interest" description="Disordered" evidence="11">
    <location>
        <begin position="1"/>
        <end position="26"/>
    </location>
</feature>
<dbReference type="InterPro" id="IPR029044">
    <property type="entry name" value="Nucleotide-diphossugar_trans"/>
</dbReference>
<keyword evidence="4 12" id="KW-0812">Transmembrane</keyword>
<sequence length="537" mass="59549">MLAADEVAADPSEQPQDSSSSRDHEQLLQHSSAPPICLSDLPPRVLAFIFCSGLLVVVSLLSGAISWLFPSFAHWPSRRQVCEIRRQAKAMQGQLQRLKDNMELTKNSLTLHHAIMMEKETDRLVGEMALSGQREGEGGGGGRDAHDGHGLPDGYLTALPLSEVIGNGTRVVFVICPTHERPTQVPDLIRLFASLATVRINHPGGVHIHLILVEDASTPSQTIQHHLDTTSMNRQMFSYDHLILASTPGLRVRGAEPRNRGIWRLREIIRAERMPHLRDQLIQSSVVYFADDDNAYHPCLFSGLHSVPSLGVGLLGVGWAGEHVVERYLVDDERSVNESDGHRAAADAHGQQQQCEQQQWAPHTPTIREFDAWEGGRDFQVDVAGLVFGVGWFLTDPPLLWSPFSQKHFNENDILKATHLRLSQLIPLGLPPSPTGTADTHTGCDNGCSQCQQPQKGGQPPTTDSCVGETRHKEKRGRRRAVRSSESCGRDKTCTKSLGPTKPYVWHVSSMVARQKGQYGRRRAAMAGTRYTRQRRQ</sequence>
<proteinExistence type="inferred from homology"/>
<name>A0A0G4GTF3_VITBC</name>
<dbReference type="InParanoid" id="A0A0G4GTF3"/>
<dbReference type="GO" id="GO:0015018">
    <property type="term" value="F:galactosylgalactosylxylosylprotein 3-beta-glucuronosyltransferase activity"/>
    <property type="evidence" value="ECO:0007669"/>
    <property type="project" value="InterPro"/>
</dbReference>
<feature type="region of interest" description="Disordered" evidence="11">
    <location>
        <begin position="450"/>
        <end position="495"/>
    </location>
</feature>
<gene>
    <name evidence="13" type="ORF">Vbra_10267</name>
</gene>
<evidence type="ECO:0000256" key="6">
    <source>
        <dbReference type="ARBA" id="ARBA00022989"/>
    </source>
</evidence>
<keyword evidence="3" id="KW-0808">Transferase</keyword>
<evidence type="ECO:0000313" key="14">
    <source>
        <dbReference type="Proteomes" id="UP000041254"/>
    </source>
</evidence>
<dbReference type="GO" id="GO:0005975">
    <property type="term" value="P:carbohydrate metabolic process"/>
    <property type="evidence" value="ECO:0007669"/>
    <property type="project" value="TreeGrafter"/>
</dbReference>
<feature type="transmembrane region" description="Helical" evidence="12">
    <location>
        <begin position="45"/>
        <end position="69"/>
    </location>
</feature>
<dbReference type="PhylomeDB" id="A0A0G4GTF3"/>
<comment type="subcellular location">
    <subcellularLocation>
        <location evidence="1">Membrane</location>
        <topology evidence="1">Single-pass type II membrane protein</topology>
    </subcellularLocation>
</comment>
<dbReference type="InterPro" id="IPR005027">
    <property type="entry name" value="Glyco_trans_43"/>
</dbReference>
<evidence type="ECO:0000256" key="4">
    <source>
        <dbReference type="ARBA" id="ARBA00022692"/>
    </source>
</evidence>